<name>A0AA38P7B9_9AGAR</name>
<dbReference type="SUPFAM" id="SSF51569">
    <property type="entry name" value="Aldolase"/>
    <property type="match status" value="1"/>
</dbReference>
<evidence type="ECO:0000313" key="12">
    <source>
        <dbReference type="EMBL" id="KAJ3837475.1"/>
    </source>
</evidence>
<dbReference type="InterPro" id="IPR039371">
    <property type="entry name" value="LeuA_N_DRE-TIM"/>
</dbReference>
<keyword evidence="9" id="KW-0100">Branched-chain amino acid biosynthesis</keyword>
<dbReference type="InterPro" id="IPR000891">
    <property type="entry name" value="PYR_CT"/>
</dbReference>
<keyword evidence="13" id="KW-1185">Reference proteome</keyword>
<dbReference type="Proteomes" id="UP001163846">
    <property type="component" value="Unassembled WGS sequence"/>
</dbReference>
<evidence type="ECO:0000256" key="7">
    <source>
        <dbReference type="ARBA" id="ARBA00022679"/>
    </source>
</evidence>
<comment type="caution">
    <text evidence="12">The sequence shown here is derived from an EMBL/GenBank/DDBJ whole genome shotgun (WGS) entry which is preliminary data.</text>
</comment>
<dbReference type="SUPFAM" id="SSF110921">
    <property type="entry name" value="2-isopropylmalate synthase LeuA, allosteric (dimerisation) domain"/>
    <property type="match status" value="2"/>
</dbReference>
<dbReference type="AlphaFoldDB" id="A0AA38P7B9"/>
<dbReference type="GO" id="GO:0046872">
    <property type="term" value="F:metal ion binding"/>
    <property type="evidence" value="ECO:0007669"/>
    <property type="project" value="UniProtKB-KW"/>
</dbReference>
<sequence>MPMLSQPSQKYKPYTPIHLPNRQWPSKTFTKAPIWLSTDLRDGNQALVNPMTIEQKTAFFRELVKCGVKQIEVAYPSASDTDFAFVRGLVEKNEIPDDVWIQVLTPAREDLIRRTIDSVAGAKHAIIHMYNATSPTFRNVVFRNSKEQTLDLAIKHTKLVRQLTEECTEKYGTKFMYEYSPETFTQTEPEFALEVCEAVKAAWGKAGLGDERIIFNLPSTVEIGPPNHYADQIENFCNKISEREKIIVSLHPHNDRGTGIASAELGTLAGGERIEGCFFGNGERTGNVDLVNLALNLYTQGIPPNLDFSDLQTTIDVVTACNDLPIPARYPYAGELVYTAFSGSHQDAIKKGFEAQRLRHEECKVKGEPMMWDIPYLPIDPADLGQTYEALIRVNSQSGKGGIAYLLKEHLNLDLPRKMQVAFYQVVQEVSDREAREMTVDDITSAFKRTYHFGSGYKGRLSLRSFRISSLESENPKPKAGSDQESGEEDDTQRRFDGTVSVDGVYRVIRGKGNGPLSALLDALRTYLSLDFAIREYSEHTINNADQGENAQAASYVELVSATERKSTSTRQSWWGVGVDADIARSGLRAVLSAVNSAISDGRELPELKLSVGFHSKSSAQEDVASVIANQLGLELPRKYQAAFFEVVQRKALEGGAGGKGGEISIEGITQLFKDTYHYQTDDKPPTKVVMDSFKLDHIDNNRRSLTGSFTFFGGPSRTLNGSGNGPLSSLLAALHSQIAGTLTIRDYWEHSIGEGSEVRAASYVCLVYELEGGQTKKSRSSAWGVATDTDITTSGVQAVLNAVNDLDIRCAQS</sequence>
<evidence type="ECO:0000256" key="10">
    <source>
        <dbReference type="SAM" id="MobiDB-lite"/>
    </source>
</evidence>
<dbReference type="InterPro" id="IPR036230">
    <property type="entry name" value="LeuA_allosteric_dom_sf"/>
</dbReference>
<keyword evidence="7" id="KW-0808">Transferase</keyword>
<comment type="catalytic activity">
    <reaction evidence="1">
        <text>3-methyl-2-oxobutanoate + acetyl-CoA + H2O = (2S)-2-isopropylmalate + CoA + H(+)</text>
        <dbReference type="Rhea" id="RHEA:21524"/>
        <dbReference type="ChEBI" id="CHEBI:1178"/>
        <dbReference type="ChEBI" id="CHEBI:11851"/>
        <dbReference type="ChEBI" id="CHEBI:15377"/>
        <dbReference type="ChEBI" id="CHEBI:15378"/>
        <dbReference type="ChEBI" id="CHEBI:57287"/>
        <dbReference type="ChEBI" id="CHEBI:57288"/>
        <dbReference type="EC" id="2.3.3.13"/>
    </reaction>
</comment>
<dbReference type="NCBIfam" id="NF002991">
    <property type="entry name" value="PRK03739.1"/>
    <property type="match status" value="1"/>
</dbReference>
<gene>
    <name evidence="12" type="ORF">F5878DRAFT_563964</name>
</gene>
<feature type="domain" description="Pyruvate carboxyltransferase" evidence="11">
    <location>
        <begin position="33"/>
        <end position="312"/>
    </location>
</feature>
<dbReference type="EC" id="2.3.3.13" evidence="4"/>
<dbReference type="SMART" id="SM00917">
    <property type="entry name" value="LeuA_dimer"/>
    <property type="match status" value="2"/>
</dbReference>
<dbReference type="GO" id="GO:0003852">
    <property type="term" value="F:2-isopropylmalate synthase activity"/>
    <property type="evidence" value="ECO:0007669"/>
    <property type="project" value="UniProtKB-EC"/>
</dbReference>
<evidence type="ECO:0000256" key="2">
    <source>
        <dbReference type="ARBA" id="ARBA00004689"/>
    </source>
</evidence>
<comment type="pathway">
    <text evidence="2">Amino-acid biosynthesis; L-leucine biosynthesis; L-leucine from 3-methyl-2-oxobutanoate: step 1/4.</text>
</comment>
<feature type="region of interest" description="Disordered" evidence="10">
    <location>
        <begin position="472"/>
        <end position="496"/>
    </location>
</feature>
<dbReference type="InterPro" id="IPR013785">
    <property type="entry name" value="Aldolase_TIM"/>
</dbReference>
<evidence type="ECO:0000313" key="13">
    <source>
        <dbReference type="Proteomes" id="UP001163846"/>
    </source>
</evidence>
<dbReference type="PANTHER" id="PTHR46911:SF1">
    <property type="entry name" value="2-ISOPROPYLMALATE SYNTHASE"/>
    <property type="match status" value="1"/>
</dbReference>
<keyword evidence="5" id="KW-0432">Leucine biosynthesis</keyword>
<protein>
    <recommendedName>
        <fullName evidence="4">2-isopropylmalate synthase</fullName>
        <ecNumber evidence="4">2.3.3.13</ecNumber>
    </recommendedName>
</protein>
<dbReference type="CDD" id="cd07942">
    <property type="entry name" value="DRE_TIM_LeuA"/>
    <property type="match status" value="1"/>
</dbReference>
<evidence type="ECO:0000256" key="1">
    <source>
        <dbReference type="ARBA" id="ARBA00000064"/>
    </source>
</evidence>
<dbReference type="PROSITE" id="PS50991">
    <property type="entry name" value="PYR_CT"/>
    <property type="match status" value="1"/>
</dbReference>
<dbReference type="PROSITE" id="PS00816">
    <property type="entry name" value="AIPM_HOMOCIT_SYNTH_2"/>
    <property type="match status" value="1"/>
</dbReference>
<dbReference type="HAMAP" id="MF_00572">
    <property type="entry name" value="LeuA_type2"/>
    <property type="match status" value="1"/>
</dbReference>
<organism evidence="12 13">
    <name type="scientific">Lentinula raphanica</name>
    <dbReference type="NCBI Taxonomy" id="153919"/>
    <lineage>
        <taxon>Eukaryota</taxon>
        <taxon>Fungi</taxon>
        <taxon>Dikarya</taxon>
        <taxon>Basidiomycota</taxon>
        <taxon>Agaricomycotina</taxon>
        <taxon>Agaricomycetes</taxon>
        <taxon>Agaricomycetidae</taxon>
        <taxon>Agaricales</taxon>
        <taxon>Marasmiineae</taxon>
        <taxon>Omphalotaceae</taxon>
        <taxon>Lentinula</taxon>
    </lineage>
</organism>
<evidence type="ECO:0000256" key="8">
    <source>
        <dbReference type="ARBA" id="ARBA00022723"/>
    </source>
</evidence>
<dbReference type="GO" id="GO:0005739">
    <property type="term" value="C:mitochondrion"/>
    <property type="evidence" value="ECO:0007669"/>
    <property type="project" value="TreeGrafter"/>
</dbReference>
<evidence type="ECO:0000256" key="6">
    <source>
        <dbReference type="ARBA" id="ARBA00022605"/>
    </source>
</evidence>
<evidence type="ECO:0000256" key="4">
    <source>
        <dbReference type="ARBA" id="ARBA00012973"/>
    </source>
</evidence>
<dbReference type="Gene3D" id="3.30.160.270">
    <property type="match status" value="2"/>
</dbReference>
<dbReference type="Gene3D" id="3.20.20.70">
    <property type="entry name" value="Aldolase class I"/>
    <property type="match status" value="1"/>
</dbReference>
<dbReference type="PANTHER" id="PTHR46911">
    <property type="match status" value="1"/>
</dbReference>
<evidence type="ECO:0000256" key="5">
    <source>
        <dbReference type="ARBA" id="ARBA00022430"/>
    </source>
</evidence>
<keyword evidence="6" id="KW-0028">Amino-acid biosynthesis</keyword>
<dbReference type="Pfam" id="PF00682">
    <property type="entry name" value="HMGL-like"/>
    <property type="match status" value="1"/>
</dbReference>
<evidence type="ECO:0000256" key="9">
    <source>
        <dbReference type="ARBA" id="ARBA00023304"/>
    </source>
</evidence>
<proteinExistence type="inferred from homology"/>
<reference evidence="12" key="1">
    <citation type="submission" date="2022-08" db="EMBL/GenBank/DDBJ databases">
        <authorList>
            <consortium name="DOE Joint Genome Institute"/>
            <person name="Min B."/>
            <person name="Riley R."/>
            <person name="Sierra-Patev S."/>
            <person name="Naranjo-Ortiz M."/>
            <person name="Looney B."/>
            <person name="Konkel Z."/>
            <person name="Slot J.C."/>
            <person name="Sakamoto Y."/>
            <person name="Steenwyk J.L."/>
            <person name="Rokas A."/>
            <person name="Carro J."/>
            <person name="Camarero S."/>
            <person name="Ferreira P."/>
            <person name="Molpeceres G."/>
            <person name="Ruiz-Duenas F.J."/>
            <person name="Serrano A."/>
            <person name="Henrissat B."/>
            <person name="Drula E."/>
            <person name="Hughes K.W."/>
            <person name="Mata J.L."/>
            <person name="Ishikawa N.K."/>
            <person name="Vargas-Isla R."/>
            <person name="Ushijima S."/>
            <person name="Smith C.A."/>
            <person name="Ahrendt S."/>
            <person name="Andreopoulos W."/>
            <person name="He G."/>
            <person name="Labutti K."/>
            <person name="Lipzen A."/>
            <person name="Ng V."/>
            <person name="Sandor L."/>
            <person name="Barry K."/>
            <person name="Martinez A.T."/>
            <person name="Xiao Y."/>
            <person name="Gibbons J.G."/>
            <person name="Terashima K."/>
            <person name="Hibbett D.S."/>
            <person name="Grigoriev I.V."/>
        </authorList>
    </citation>
    <scope>NUCLEOTIDE SEQUENCE</scope>
    <source>
        <strain evidence="12">TFB9207</strain>
    </source>
</reference>
<dbReference type="InterPro" id="IPR002034">
    <property type="entry name" value="AIPM/Hcit_synth_CS"/>
</dbReference>
<dbReference type="PROSITE" id="PS00815">
    <property type="entry name" value="AIPM_HOMOCIT_SYNTH_1"/>
    <property type="match status" value="1"/>
</dbReference>
<dbReference type="Pfam" id="PF22615">
    <property type="entry name" value="IPMS_D2"/>
    <property type="match status" value="1"/>
</dbReference>
<dbReference type="GO" id="GO:0009098">
    <property type="term" value="P:L-leucine biosynthetic process"/>
    <property type="evidence" value="ECO:0007669"/>
    <property type="project" value="UniProtKB-KW"/>
</dbReference>
<dbReference type="Pfam" id="PF08502">
    <property type="entry name" value="LeuA_dimer"/>
    <property type="match status" value="2"/>
</dbReference>
<dbReference type="InterPro" id="IPR054692">
    <property type="entry name" value="LeuA-like_post-cat"/>
</dbReference>
<dbReference type="InterPro" id="IPR013709">
    <property type="entry name" value="2-isopropylmalate_synth_dimer"/>
</dbReference>
<dbReference type="SUPFAM" id="SSF89000">
    <property type="entry name" value="post-HMGL domain-like"/>
    <property type="match status" value="2"/>
</dbReference>
<dbReference type="NCBIfam" id="TIGR00970">
    <property type="entry name" value="leuA_yeast"/>
    <property type="match status" value="1"/>
</dbReference>
<keyword evidence="8" id="KW-0479">Metal-binding</keyword>
<comment type="similarity">
    <text evidence="3">Belongs to the alpha-IPM synthase/homocitrate synthase family. LeuA type 2 subfamily.</text>
</comment>
<accession>A0AA38P7B9</accession>
<evidence type="ECO:0000256" key="3">
    <source>
        <dbReference type="ARBA" id="ARBA00009767"/>
    </source>
</evidence>
<dbReference type="InterPro" id="IPR005668">
    <property type="entry name" value="IPM_Synthase"/>
</dbReference>
<dbReference type="EMBL" id="MU806243">
    <property type="protein sequence ID" value="KAJ3837475.1"/>
    <property type="molecule type" value="Genomic_DNA"/>
</dbReference>
<evidence type="ECO:0000259" key="11">
    <source>
        <dbReference type="PROSITE" id="PS50991"/>
    </source>
</evidence>